<dbReference type="EMBL" id="AMYD01003920">
    <property type="protein sequence ID" value="EQB44709.1"/>
    <property type="molecule type" value="Genomic_DNA"/>
</dbReference>
<dbReference type="HOGENOM" id="CLU_1348820_0_0_1"/>
<name>T0JYW6_COLGC</name>
<accession>T0JYW6</accession>
<reference evidence="2" key="1">
    <citation type="journal article" date="2013" name="Mol. Plant Microbe Interact.">
        <title>Global aspects of pacC regulation of pathogenicity genes in Colletotrichum gloeosporioides as revealed by transcriptome analysis.</title>
        <authorList>
            <person name="Alkan N."/>
            <person name="Meng X."/>
            <person name="Friedlander G."/>
            <person name="Reuveni E."/>
            <person name="Sukno S."/>
            <person name="Sherman A."/>
            <person name="Thon M."/>
            <person name="Fluhr R."/>
            <person name="Prusky D."/>
        </authorList>
    </citation>
    <scope>NUCLEOTIDE SEQUENCE [LARGE SCALE GENOMIC DNA]</scope>
    <source>
        <strain evidence="2">Cg-14</strain>
    </source>
</reference>
<protein>
    <submittedName>
        <fullName evidence="1">Uncharacterized protein</fullName>
    </submittedName>
</protein>
<dbReference type="Proteomes" id="UP000015530">
    <property type="component" value="Unassembled WGS sequence"/>
</dbReference>
<proteinExistence type="predicted"/>
<dbReference type="OrthoDB" id="4521980at2759"/>
<dbReference type="AlphaFoldDB" id="T0JYW6"/>
<evidence type="ECO:0000313" key="1">
    <source>
        <dbReference type="EMBL" id="EQB44709.1"/>
    </source>
</evidence>
<comment type="caution">
    <text evidence="1">The sequence shown here is derived from an EMBL/GenBank/DDBJ whole genome shotgun (WGS) entry which is preliminary data.</text>
</comment>
<evidence type="ECO:0000313" key="2">
    <source>
        <dbReference type="Proteomes" id="UP000015530"/>
    </source>
</evidence>
<gene>
    <name evidence="1" type="ORF">CGLO_16513</name>
</gene>
<organism evidence="1 2">
    <name type="scientific">Colletotrichum gloeosporioides (strain Cg-14)</name>
    <name type="common">Anthracnose fungus</name>
    <name type="synonym">Glomerella cingulata</name>
    <dbReference type="NCBI Taxonomy" id="1237896"/>
    <lineage>
        <taxon>Eukaryota</taxon>
        <taxon>Fungi</taxon>
        <taxon>Dikarya</taxon>
        <taxon>Ascomycota</taxon>
        <taxon>Pezizomycotina</taxon>
        <taxon>Sordariomycetes</taxon>
        <taxon>Hypocreomycetidae</taxon>
        <taxon>Glomerellales</taxon>
        <taxon>Glomerellaceae</taxon>
        <taxon>Colletotrichum</taxon>
        <taxon>Colletotrichum gloeosporioides species complex</taxon>
    </lineage>
</organism>
<sequence length="203" mass="23041">MPPPPKFKIACHEASMNRLALFQGPLRLVGMLRASPTQSSTPNERTYTTMETAEVEEEADEEAKKKGSWRERKYEFSKPVSTAWDDARVILPAGWERMKKGLWPQQMEDRWVIAHVATAEANGGEGEGIVLARSWTRYPLAQITVVPSGADGCSRRITKITWEGDEKRWRVDDRKSEAKKLVVRFARGVFKVDLANDSEYEGD</sequence>